<comment type="caution">
    <text evidence="6">The sequence shown here is derived from an EMBL/GenBank/DDBJ whole genome shotgun (WGS) entry which is preliminary data.</text>
</comment>
<evidence type="ECO:0000256" key="1">
    <source>
        <dbReference type="ARBA" id="ARBA00022598"/>
    </source>
</evidence>
<sequence>MDRQSPPAAELTPTRALLQCIQAALSLYILDTPSLTDRKSYIPLQLSKQRPGVYRCAVAFKLSQLVNSPTIEVAQSISQLIAQQNHQQNLIFQVVPPGWIDLELTQPSLAAWLQHWIETLPSLGSREQGAGSRGEKRAEVAVGRRHPKGGFSENSPSRRMGAEGAKNNYQLPTTNYQLPTTNSLFPIQYAHARCCSLLHMAHREKIITITSRNSDINSSCLQVISPQPIPWLSDAKICLQHPSELNLLLESIAVLDDLYCPNPTRKSLNWLKIALNLSQAFQTFYSQCRIWGEVKNQNLNLAQGRLGLVAIAQSLFRILLVEVLNSCAPLEL</sequence>
<dbReference type="EMBL" id="JTJC03000009">
    <property type="protein sequence ID" value="NHC37573.1"/>
    <property type="molecule type" value="Genomic_DNA"/>
</dbReference>
<organism evidence="6 7">
    <name type="scientific">Scytonema millei VB511283</name>
    <dbReference type="NCBI Taxonomy" id="1245923"/>
    <lineage>
        <taxon>Bacteria</taxon>
        <taxon>Bacillati</taxon>
        <taxon>Cyanobacteriota</taxon>
        <taxon>Cyanophyceae</taxon>
        <taxon>Nostocales</taxon>
        <taxon>Scytonemataceae</taxon>
        <taxon>Scytonema</taxon>
    </lineage>
</organism>
<gene>
    <name evidence="6" type="ORF">QH73_0023545</name>
</gene>
<dbReference type="OrthoDB" id="9805987at2"/>
<proteinExistence type="predicted"/>
<dbReference type="Proteomes" id="UP000031532">
    <property type="component" value="Unassembled WGS sequence"/>
</dbReference>
<dbReference type="Gene3D" id="1.10.730.10">
    <property type="entry name" value="Isoleucyl-tRNA Synthetase, Domain 1"/>
    <property type="match status" value="1"/>
</dbReference>
<protein>
    <submittedName>
        <fullName evidence="6">Anticodon-binding protein</fullName>
    </submittedName>
</protein>
<evidence type="ECO:0000313" key="7">
    <source>
        <dbReference type="Proteomes" id="UP000031532"/>
    </source>
</evidence>
<keyword evidence="1" id="KW-0436">Ligase</keyword>
<keyword evidence="3" id="KW-0067">ATP-binding</keyword>
<name>A0A9X5I6G1_9CYAN</name>
<evidence type="ECO:0000313" key="6">
    <source>
        <dbReference type="EMBL" id="NHC37573.1"/>
    </source>
</evidence>
<evidence type="ECO:0000259" key="5">
    <source>
        <dbReference type="SMART" id="SM00836"/>
    </source>
</evidence>
<dbReference type="SMART" id="SM00836">
    <property type="entry name" value="DALR_1"/>
    <property type="match status" value="1"/>
</dbReference>
<dbReference type="AlphaFoldDB" id="A0A9X5I6G1"/>
<dbReference type="Pfam" id="PF05746">
    <property type="entry name" value="DALR_1"/>
    <property type="match status" value="1"/>
</dbReference>
<evidence type="ECO:0000256" key="3">
    <source>
        <dbReference type="ARBA" id="ARBA00022840"/>
    </source>
</evidence>
<dbReference type="GO" id="GO:0005524">
    <property type="term" value="F:ATP binding"/>
    <property type="evidence" value="ECO:0007669"/>
    <property type="project" value="UniProtKB-KW"/>
</dbReference>
<accession>A0A9X5I6G1</accession>
<evidence type="ECO:0000256" key="4">
    <source>
        <dbReference type="SAM" id="MobiDB-lite"/>
    </source>
</evidence>
<feature type="region of interest" description="Disordered" evidence="4">
    <location>
        <begin position="124"/>
        <end position="163"/>
    </location>
</feature>
<dbReference type="GO" id="GO:0004814">
    <property type="term" value="F:arginine-tRNA ligase activity"/>
    <property type="evidence" value="ECO:0007669"/>
    <property type="project" value="InterPro"/>
</dbReference>
<dbReference type="RefSeq" id="WP_132867503.1">
    <property type="nucleotide sequence ID" value="NZ_JTJC03000009.1"/>
</dbReference>
<keyword evidence="2" id="KW-0547">Nucleotide-binding</keyword>
<feature type="domain" description="DALR anticodon binding" evidence="5">
    <location>
        <begin position="187"/>
        <end position="327"/>
    </location>
</feature>
<dbReference type="GO" id="GO:0006420">
    <property type="term" value="P:arginyl-tRNA aminoacylation"/>
    <property type="evidence" value="ECO:0007669"/>
    <property type="project" value="InterPro"/>
</dbReference>
<dbReference type="SUPFAM" id="SSF47323">
    <property type="entry name" value="Anticodon-binding domain of a subclass of class I aminoacyl-tRNA synthetases"/>
    <property type="match status" value="1"/>
</dbReference>
<keyword evidence="7" id="KW-1185">Reference proteome</keyword>
<reference evidence="6 7" key="1">
    <citation type="journal article" date="2015" name="Genome Announc.">
        <title>Draft Genome Sequence of the Terrestrial Cyanobacterium Scytonema millei VB511283, Isolated from Eastern India.</title>
        <authorList>
            <person name="Sen D."/>
            <person name="Chandrababunaidu M.M."/>
            <person name="Singh D."/>
            <person name="Sanghi N."/>
            <person name="Ghorai A."/>
            <person name="Mishra G.P."/>
            <person name="Madduluri M."/>
            <person name="Adhikary S.P."/>
            <person name="Tripathy S."/>
        </authorList>
    </citation>
    <scope>NUCLEOTIDE SEQUENCE [LARGE SCALE GENOMIC DNA]</scope>
    <source>
        <strain evidence="6 7">VB511283</strain>
    </source>
</reference>
<dbReference type="InterPro" id="IPR008909">
    <property type="entry name" value="DALR_anticod-bd"/>
</dbReference>
<evidence type="ECO:0000256" key="2">
    <source>
        <dbReference type="ARBA" id="ARBA00022741"/>
    </source>
</evidence>
<dbReference type="InterPro" id="IPR009080">
    <property type="entry name" value="tRNAsynth_Ia_anticodon-bd"/>
</dbReference>